<dbReference type="RefSeq" id="XP_008487705.1">
    <property type="nucleotide sequence ID" value="XM_008489483.3"/>
</dbReference>
<feature type="region of interest" description="Disordered" evidence="1">
    <location>
        <begin position="475"/>
        <end position="513"/>
    </location>
</feature>
<feature type="region of interest" description="Disordered" evidence="1">
    <location>
        <begin position="25"/>
        <end position="75"/>
    </location>
</feature>
<feature type="compositionally biased region" description="Polar residues" evidence="1">
    <location>
        <begin position="368"/>
        <end position="381"/>
    </location>
</feature>
<feature type="compositionally biased region" description="Polar residues" evidence="1">
    <location>
        <begin position="139"/>
        <end position="171"/>
    </location>
</feature>
<protein>
    <submittedName>
        <fullName evidence="3">Mucin-2</fullName>
    </submittedName>
</protein>
<feature type="region of interest" description="Disordered" evidence="1">
    <location>
        <begin position="533"/>
        <end position="591"/>
    </location>
</feature>
<dbReference type="Proteomes" id="UP000079169">
    <property type="component" value="Unplaced"/>
</dbReference>
<evidence type="ECO:0000256" key="1">
    <source>
        <dbReference type="SAM" id="MobiDB-lite"/>
    </source>
</evidence>
<dbReference type="PaxDb" id="121845-A0A1S3DTN6"/>
<dbReference type="GeneID" id="103524466"/>
<feature type="compositionally biased region" description="Polar residues" evidence="1">
    <location>
        <begin position="337"/>
        <end position="356"/>
    </location>
</feature>
<reference evidence="3" key="1">
    <citation type="submission" date="2025-08" db="UniProtKB">
        <authorList>
            <consortium name="RefSeq"/>
        </authorList>
    </citation>
    <scope>IDENTIFICATION</scope>
</reference>
<feature type="compositionally biased region" description="Polar residues" evidence="1">
    <location>
        <begin position="281"/>
        <end position="303"/>
    </location>
</feature>
<feature type="compositionally biased region" description="Polar residues" evidence="1">
    <location>
        <begin position="185"/>
        <end position="198"/>
    </location>
</feature>
<dbReference type="KEGG" id="dci:103524466"/>
<organism evidence="2 3">
    <name type="scientific">Diaphorina citri</name>
    <name type="common">Asian citrus psyllid</name>
    <dbReference type="NCBI Taxonomy" id="121845"/>
    <lineage>
        <taxon>Eukaryota</taxon>
        <taxon>Metazoa</taxon>
        <taxon>Ecdysozoa</taxon>
        <taxon>Arthropoda</taxon>
        <taxon>Hexapoda</taxon>
        <taxon>Insecta</taxon>
        <taxon>Pterygota</taxon>
        <taxon>Neoptera</taxon>
        <taxon>Paraneoptera</taxon>
        <taxon>Hemiptera</taxon>
        <taxon>Sternorrhyncha</taxon>
        <taxon>Psylloidea</taxon>
        <taxon>Psyllidae</taxon>
        <taxon>Diaphorininae</taxon>
        <taxon>Diaphorina</taxon>
    </lineage>
</organism>
<gene>
    <name evidence="3" type="primary">LOC103524466</name>
</gene>
<dbReference type="AlphaFoldDB" id="A0A1S3DTN6"/>
<name>A0A1S3DTN6_DIACI</name>
<feature type="compositionally biased region" description="Polar residues" evidence="1">
    <location>
        <begin position="220"/>
        <end position="233"/>
    </location>
</feature>
<feature type="region of interest" description="Disordered" evidence="1">
    <location>
        <begin position="136"/>
        <end position="392"/>
    </location>
</feature>
<proteinExistence type="predicted"/>
<feature type="compositionally biased region" description="Polar residues" evidence="1">
    <location>
        <begin position="263"/>
        <end position="272"/>
    </location>
</feature>
<sequence length="591" mass="64543">MSSHRLNMLKARYAFHCDICDDNGSSRLGTWPRPSPSPTVQSSTPTKRGDGMDMSVNISPITSPPESLSPPPEVEYPPRMNNIAASYKNVPYTENVRNMLSNIRINELSKTYTPVQTQSQSKLDQHLSYLQNKYPALRTDSNPSTTASPASNNQSPTGTVGNTDASPSRATYNPYASIRRVAPQRTLSNEQRPTSPSASERLYPSGVMSPTRRIEPARSSVRSDSQRPLSPSASDRLFPSGTRPLSPTQRPLSPSATERLFPNAQSRPTSPIESVADRIYANSQRTLSPTRKIPNGNSVQRPQSPLYKGPPPYMSPTRKPLAPSASSDNFRGRKPLTPTSNLRKSPSPQLKHSQSEGYIESRSKSHDSSGNTSSPDVTNHSEQTKSSEPDLINNTQHSLSRFIRNSVQSKSVNYGRNKIQEISKIPDKIKQTSRLEFKNLLSKVGWSSASTSNKVSAAERLKAKNISAADRLKERTPTPRKKFVTRSNSSLSSSIHNSSELDEAVSSDSSASVSTVRTRLDFNNIEVKPTLAKVNNTGSRNSSVDSSSDLSIPKSSALVSEQMKAFAATPKTPVPSDSPKLPISPTLETAL</sequence>
<evidence type="ECO:0000313" key="2">
    <source>
        <dbReference type="Proteomes" id="UP000079169"/>
    </source>
</evidence>
<keyword evidence="2" id="KW-1185">Reference proteome</keyword>
<feature type="compositionally biased region" description="Polar residues" evidence="1">
    <location>
        <begin position="243"/>
        <end position="256"/>
    </location>
</feature>
<feature type="compositionally biased region" description="Low complexity" evidence="1">
    <location>
        <begin position="539"/>
        <end position="556"/>
    </location>
</feature>
<feature type="compositionally biased region" description="Low complexity" evidence="1">
    <location>
        <begin position="487"/>
        <end position="499"/>
    </location>
</feature>
<evidence type="ECO:0000313" key="3">
    <source>
        <dbReference type="RefSeq" id="XP_008487705.1"/>
    </source>
</evidence>
<accession>A0A1S3DTN6</accession>